<dbReference type="EMBL" id="QWEH01000021">
    <property type="protein sequence ID" value="RHW29703.1"/>
    <property type="molecule type" value="Genomic_DNA"/>
</dbReference>
<gene>
    <name evidence="4" type="ORF">D1B32_20940</name>
</gene>
<evidence type="ECO:0000259" key="2">
    <source>
        <dbReference type="Pfam" id="PF01408"/>
    </source>
</evidence>
<dbReference type="InterPro" id="IPR036291">
    <property type="entry name" value="NAD(P)-bd_dom_sf"/>
</dbReference>
<proteinExistence type="predicted"/>
<evidence type="ECO:0000313" key="4">
    <source>
        <dbReference type="EMBL" id="RHW29703.1"/>
    </source>
</evidence>
<dbReference type="Pfam" id="PF22725">
    <property type="entry name" value="GFO_IDH_MocA_C3"/>
    <property type="match status" value="1"/>
</dbReference>
<feature type="domain" description="Gfo/Idh/MocA-like oxidoreductase N-terminal" evidence="2">
    <location>
        <begin position="6"/>
        <end position="119"/>
    </location>
</feature>
<evidence type="ECO:0000259" key="3">
    <source>
        <dbReference type="Pfam" id="PF22725"/>
    </source>
</evidence>
<sequence length="360" mass="39697">MMESLKAGVVGCGTISEIYFANAKRFKEFDIVACADLDLNLARQRAKEFNISKAYTTEELLADSEIDIVINLTTPLVHAKIALDALESGKHVYGEKPLSVKREDGLRILETANAKGLLVCNAPDTFLGGGIQTCRKLIDDGYIGEPVSATAFMMNHGHERWHPNPDFYYQEGGGPMLDMGPYYLTALIALMGPIKRVAGSTKITFSERTITSEPRFGKKIKVNTPTQINGVLDFESGAVASIITSFDTWHHHLPNIEIYGSKGSLVVPDPNTFGGPVYVRRYDENSWTEVPLTHNFTDNCRGLGIADMASSIMEGRTPRANGDLAFHVLDVIQGFQNASETNRYYEPVSTCNQPRPFPNI</sequence>
<name>A0A417YAJ2_9BACI</name>
<dbReference type="GO" id="GO:0016491">
    <property type="term" value="F:oxidoreductase activity"/>
    <property type="evidence" value="ECO:0007669"/>
    <property type="project" value="UniProtKB-KW"/>
</dbReference>
<dbReference type="Gene3D" id="3.30.360.10">
    <property type="entry name" value="Dihydrodipicolinate Reductase, domain 2"/>
    <property type="match status" value="1"/>
</dbReference>
<dbReference type="SUPFAM" id="SSF55347">
    <property type="entry name" value="Glyceraldehyde-3-phosphate dehydrogenase-like, C-terminal domain"/>
    <property type="match status" value="1"/>
</dbReference>
<dbReference type="Gene3D" id="3.40.50.720">
    <property type="entry name" value="NAD(P)-binding Rossmann-like Domain"/>
    <property type="match status" value="1"/>
</dbReference>
<dbReference type="Proteomes" id="UP000285456">
    <property type="component" value="Unassembled WGS sequence"/>
</dbReference>
<keyword evidence="5" id="KW-1185">Reference proteome</keyword>
<evidence type="ECO:0000256" key="1">
    <source>
        <dbReference type="ARBA" id="ARBA00023002"/>
    </source>
</evidence>
<dbReference type="Pfam" id="PF01408">
    <property type="entry name" value="GFO_IDH_MocA"/>
    <property type="match status" value="1"/>
</dbReference>
<dbReference type="AlphaFoldDB" id="A0A417YAJ2"/>
<evidence type="ECO:0000313" key="5">
    <source>
        <dbReference type="Proteomes" id="UP000285456"/>
    </source>
</evidence>
<dbReference type="GO" id="GO:0000166">
    <property type="term" value="F:nucleotide binding"/>
    <property type="evidence" value="ECO:0007669"/>
    <property type="project" value="InterPro"/>
</dbReference>
<reference evidence="4 5" key="1">
    <citation type="journal article" date="2007" name="Int. J. Syst. Evol. Microbiol.">
        <title>Oceanobacillus profundus sp. nov., isolated from a deep-sea sediment core.</title>
        <authorList>
            <person name="Kim Y.G."/>
            <person name="Choi D.H."/>
            <person name="Hyun S."/>
            <person name="Cho B.C."/>
        </authorList>
    </citation>
    <scope>NUCLEOTIDE SEQUENCE [LARGE SCALE GENOMIC DNA]</scope>
    <source>
        <strain evidence="4 5">DSM 18246</strain>
    </source>
</reference>
<dbReference type="PANTHER" id="PTHR43818">
    <property type="entry name" value="BCDNA.GH03377"/>
    <property type="match status" value="1"/>
</dbReference>
<dbReference type="SUPFAM" id="SSF51735">
    <property type="entry name" value="NAD(P)-binding Rossmann-fold domains"/>
    <property type="match status" value="1"/>
</dbReference>
<dbReference type="PANTHER" id="PTHR43818:SF11">
    <property type="entry name" value="BCDNA.GH03377"/>
    <property type="match status" value="1"/>
</dbReference>
<accession>A0A417YAJ2</accession>
<organism evidence="4 5">
    <name type="scientific">Oceanobacillus profundus</name>
    <dbReference type="NCBI Taxonomy" id="372463"/>
    <lineage>
        <taxon>Bacteria</taxon>
        <taxon>Bacillati</taxon>
        <taxon>Bacillota</taxon>
        <taxon>Bacilli</taxon>
        <taxon>Bacillales</taxon>
        <taxon>Bacillaceae</taxon>
        <taxon>Oceanobacillus</taxon>
    </lineage>
</organism>
<keyword evidence="1" id="KW-0560">Oxidoreductase</keyword>
<protein>
    <submittedName>
        <fullName evidence="4">Gfo/Idh/MocA family oxidoreductase</fullName>
    </submittedName>
</protein>
<dbReference type="InterPro" id="IPR000683">
    <property type="entry name" value="Gfo/Idh/MocA-like_OxRdtase_N"/>
</dbReference>
<dbReference type="InterPro" id="IPR050463">
    <property type="entry name" value="Gfo/Idh/MocA_oxidrdct_glycsds"/>
</dbReference>
<dbReference type="InterPro" id="IPR055170">
    <property type="entry name" value="GFO_IDH_MocA-like_dom"/>
</dbReference>
<feature type="domain" description="GFO/IDH/MocA-like oxidoreductase" evidence="3">
    <location>
        <begin position="131"/>
        <end position="266"/>
    </location>
</feature>
<dbReference type="OrthoDB" id="9815825at2"/>
<comment type="caution">
    <text evidence="4">The sequence shown here is derived from an EMBL/GenBank/DDBJ whole genome shotgun (WGS) entry which is preliminary data.</text>
</comment>